<dbReference type="InterPro" id="IPR036201">
    <property type="entry name" value="Pacifastin_dom_sf"/>
</dbReference>
<feature type="disulfide bond" evidence="7">
    <location>
        <begin position="554"/>
        <end position="569"/>
    </location>
</feature>
<feature type="domain" description="Pacifastin" evidence="9">
    <location>
        <begin position="433"/>
        <end position="468"/>
    </location>
</feature>
<protein>
    <recommendedName>
        <fullName evidence="9">Pacifastin domain-containing protein</fullName>
    </recommendedName>
</protein>
<feature type="site" description="Reactive bond" evidence="7">
    <location>
        <begin position="462"/>
        <end position="463"/>
    </location>
</feature>
<dbReference type="EMBL" id="CAVLEF010000004">
    <property type="protein sequence ID" value="CAK1543505.1"/>
    <property type="molecule type" value="Genomic_DNA"/>
</dbReference>
<keyword evidence="11" id="KW-1185">Reference proteome</keyword>
<evidence type="ECO:0000256" key="8">
    <source>
        <dbReference type="SAM" id="SignalP"/>
    </source>
</evidence>
<evidence type="ECO:0000313" key="10">
    <source>
        <dbReference type="EMBL" id="CAK1543505.1"/>
    </source>
</evidence>
<feature type="disulfide bond" evidence="7">
    <location>
        <begin position="657"/>
        <end position="672"/>
    </location>
</feature>
<comment type="similarity">
    <text evidence="6 7">Belongs to the protease inhibitor I19 family.</text>
</comment>
<feature type="disulfide bond" evidence="7">
    <location>
        <begin position="160"/>
        <end position="170"/>
    </location>
</feature>
<comment type="subcellular location">
    <subcellularLocation>
        <location evidence="1">Secreted</location>
    </subcellularLocation>
</comment>
<feature type="disulfide bond" evidence="7">
    <location>
        <begin position="157"/>
        <end position="175"/>
    </location>
</feature>
<dbReference type="Proteomes" id="UP001497472">
    <property type="component" value="Unassembled WGS sequence"/>
</dbReference>
<feature type="domain" description="Pacifastin" evidence="9">
    <location>
        <begin position="484"/>
        <end position="519"/>
    </location>
</feature>
<dbReference type="PROSITE" id="PS51446">
    <property type="entry name" value="PACIFASTIN"/>
    <property type="match status" value="9"/>
</dbReference>
<feature type="domain" description="Pacifastin" evidence="9">
    <location>
        <begin position="605"/>
        <end position="640"/>
    </location>
</feature>
<keyword evidence="4 7" id="KW-0722">Serine protease inhibitor</keyword>
<feature type="domain" description="Pacifastin" evidence="9">
    <location>
        <begin position="257"/>
        <end position="292"/>
    </location>
</feature>
<feature type="disulfide bond" evidence="7">
    <location>
        <begin position="487"/>
        <end position="502"/>
    </location>
</feature>
<evidence type="ECO:0000259" key="9">
    <source>
        <dbReference type="PROSITE" id="PS51446"/>
    </source>
</evidence>
<gene>
    <name evidence="10" type="ORF">LNINA_LOCUS3318</name>
</gene>
<dbReference type="GO" id="GO:0005576">
    <property type="term" value="C:extracellular region"/>
    <property type="evidence" value="ECO:0007669"/>
    <property type="project" value="UniProtKB-SubCell"/>
</dbReference>
<feature type="domain" description="Pacifastin" evidence="9">
    <location>
        <begin position="551"/>
        <end position="586"/>
    </location>
</feature>
<feature type="domain" description="Pacifastin" evidence="9">
    <location>
        <begin position="654"/>
        <end position="689"/>
    </location>
</feature>
<keyword evidence="5 7" id="KW-1015">Disulfide bond</keyword>
<accession>A0AAV1J6A4</accession>
<feature type="disulfide bond" evidence="7">
    <location>
        <begin position="102"/>
        <end position="117"/>
    </location>
</feature>
<evidence type="ECO:0000256" key="2">
    <source>
        <dbReference type="ARBA" id="ARBA00022525"/>
    </source>
</evidence>
<feature type="disulfide bond" evidence="7">
    <location>
        <begin position="436"/>
        <end position="451"/>
    </location>
</feature>
<dbReference type="AlphaFoldDB" id="A0AAV1J6A4"/>
<evidence type="ECO:0000256" key="4">
    <source>
        <dbReference type="ARBA" id="ARBA00022900"/>
    </source>
</evidence>
<feature type="disulfide bond" evidence="7">
    <location>
        <begin position="196"/>
        <end position="214"/>
    </location>
</feature>
<keyword evidence="2" id="KW-0964">Secreted</keyword>
<dbReference type="SUPFAM" id="SSF57283">
    <property type="entry name" value="PMP inhibitors"/>
    <property type="match status" value="12"/>
</dbReference>
<dbReference type="GO" id="GO:0004867">
    <property type="term" value="F:serine-type endopeptidase inhibitor activity"/>
    <property type="evidence" value="ECO:0007669"/>
    <property type="project" value="UniProtKB-UniRule"/>
</dbReference>
<comment type="caution">
    <text evidence="10">The sequence shown here is derived from an EMBL/GenBank/DDBJ whole genome shotgun (WGS) entry which is preliminary data.</text>
</comment>
<dbReference type="InterPro" id="IPR008037">
    <property type="entry name" value="Pacifastin_dom"/>
</dbReference>
<reference evidence="10 11" key="1">
    <citation type="submission" date="2023-11" db="EMBL/GenBank/DDBJ databases">
        <authorList>
            <person name="Okamura Y."/>
        </authorList>
    </citation>
    <scope>NUCLEOTIDE SEQUENCE [LARGE SCALE GENOMIC DNA]</scope>
</reference>
<feature type="chain" id="PRO_5043359554" description="Pacifastin domain-containing protein" evidence="8">
    <location>
        <begin position="20"/>
        <end position="694"/>
    </location>
</feature>
<feature type="disulfide bond" evidence="7">
    <location>
        <begin position="147"/>
        <end position="162"/>
    </location>
</feature>
<keyword evidence="3 7" id="KW-0646">Protease inhibitor</keyword>
<evidence type="ECO:0000256" key="1">
    <source>
        <dbReference type="ARBA" id="ARBA00004613"/>
    </source>
</evidence>
<evidence type="ECO:0000256" key="5">
    <source>
        <dbReference type="ARBA" id="ARBA00023157"/>
    </source>
</evidence>
<feature type="signal peptide" evidence="8">
    <location>
        <begin position="1"/>
        <end position="19"/>
    </location>
</feature>
<evidence type="ECO:0000256" key="7">
    <source>
        <dbReference type="PROSITE-ProRule" id="PRU00776"/>
    </source>
</evidence>
<feature type="site" description="Reactive bond" evidence="7">
    <location>
        <begin position="127"/>
        <end position="128"/>
    </location>
</feature>
<feature type="disulfide bond" evidence="7">
    <location>
        <begin position="199"/>
        <end position="209"/>
    </location>
</feature>
<proteinExistence type="inferred from homology"/>
<feature type="disulfide bond" evidence="7">
    <location>
        <begin position="608"/>
        <end position="623"/>
    </location>
</feature>
<feature type="domain" description="Pacifastin" evidence="9">
    <location>
        <begin position="144"/>
        <end position="178"/>
    </location>
</feature>
<feature type="domain" description="Pacifastin" evidence="9">
    <location>
        <begin position="183"/>
        <end position="217"/>
    </location>
</feature>
<feature type="disulfide bond" evidence="7">
    <location>
        <begin position="260"/>
        <end position="275"/>
    </location>
</feature>
<evidence type="ECO:0000256" key="6">
    <source>
        <dbReference type="ARBA" id="ARBA00029459"/>
    </source>
</evidence>
<keyword evidence="8" id="KW-0732">Signal</keyword>
<evidence type="ECO:0000256" key="3">
    <source>
        <dbReference type="ARBA" id="ARBA00022690"/>
    </source>
</evidence>
<name>A0AAV1J6A4_9NEOP</name>
<evidence type="ECO:0000313" key="11">
    <source>
        <dbReference type="Proteomes" id="UP001497472"/>
    </source>
</evidence>
<feature type="disulfide bond" evidence="7">
    <location>
        <begin position="115"/>
        <end position="125"/>
    </location>
</feature>
<comment type="caution">
    <text evidence="7">Lacks conserved residue(s) required for the propagation of feature annotation.</text>
</comment>
<organism evidence="10 11">
    <name type="scientific">Leptosia nina</name>
    <dbReference type="NCBI Taxonomy" id="320188"/>
    <lineage>
        <taxon>Eukaryota</taxon>
        <taxon>Metazoa</taxon>
        <taxon>Ecdysozoa</taxon>
        <taxon>Arthropoda</taxon>
        <taxon>Hexapoda</taxon>
        <taxon>Insecta</taxon>
        <taxon>Pterygota</taxon>
        <taxon>Neoptera</taxon>
        <taxon>Endopterygota</taxon>
        <taxon>Lepidoptera</taxon>
        <taxon>Glossata</taxon>
        <taxon>Ditrysia</taxon>
        <taxon>Papilionoidea</taxon>
        <taxon>Pieridae</taxon>
        <taxon>Pierinae</taxon>
        <taxon>Leptosia</taxon>
    </lineage>
</organism>
<sequence length="694" mass="77292">MKWFIVISLFVYYSSLSEGSAIGVTPNEAIEKLPEVIDGTEQAYIKTTESSTFEDVRIEEECLPRSEWQSNCHSCRCSDAGRAICTKLDVCDKGIFGEPLKCKPQTSFKRDCNTCRCLDNGLVLCTLKGCSKLTIPDESKILPGKECSPGTRWKSRCNECVCSPEGLTNCSKNDCPGQENEPEMHCAPDSIWKDDCNSCWCTTSGYAMCTRIGCSLNVVTNWNPKPNKKVENTTPQAIHMQLLTNNRPYTTHKIEKRDVCTSGAILQVDCNICICSEDGVQITCTARPCFGSNDDLNEQKNQLTKLIETNSFDNQLSNRKRTICKPNSLFKLSCNECECAVDGLSYSCTADDCDERSITDDVEVFKEEDGPDHIERHSVCKPRGTFHMGCNTCQCNVDGTNYSCTNKPCPLPDDVEIFKELEAPKSVFNATKAIVCSANRMFIKDCNTCWCNKDGTGFSCTRKVCIVEPDENIEESTEKLSTLKQKCRPDEVFEIDCNTCRCSTDGQSYSCTRRICFPDTDDKDKNPAKSLPASVIENVFRKKRATSQGTPKNCQPNQEFRLDCNKCLCDNEGQNFSCTRIDCTALNNNNNGGDRAKREVASQEQKDCPPGSVFDQGCNVCQCTKDGNHAVCTMKRCHEETTDNDINAPESDPNFRCNPGEQFKRGCKDCTCSADGKSVFCTLRLCDQDINPAL</sequence>
<feature type="site" description="Reactive bond" evidence="7">
    <location>
        <begin position="634"/>
        <end position="635"/>
    </location>
</feature>
<feature type="disulfide bond" evidence="7">
    <location>
        <begin position="186"/>
        <end position="201"/>
    </location>
</feature>
<feature type="domain" description="Pacifastin" evidence="9">
    <location>
        <begin position="99"/>
        <end position="133"/>
    </location>
</feature>
<feature type="disulfide bond" evidence="7">
    <location>
        <begin position="112"/>
        <end position="130"/>
    </location>
</feature>
<dbReference type="Pfam" id="PF05375">
    <property type="entry name" value="Pacifastin_I"/>
    <property type="match status" value="8"/>
</dbReference>